<dbReference type="EnsemblPlants" id="OGLUM07G25110.1">
    <property type="protein sequence ID" value="OGLUM07G25110.1"/>
    <property type="gene ID" value="OGLUM07G25110"/>
</dbReference>
<reference evidence="1" key="1">
    <citation type="submission" date="2015-04" db="UniProtKB">
        <authorList>
            <consortium name="EnsemblPlants"/>
        </authorList>
    </citation>
    <scope>IDENTIFICATION</scope>
</reference>
<organism evidence="1">
    <name type="scientific">Oryza glumipatula</name>
    <dbReference type="NCBI Taxonomy" id="40148"/>
    <lineage>
        <taxon>Eukaryota</taxon>
        <taxon>Viridiplantae</taxon>
        <taxon>Streptophyta</taxon>
        <taxon>Embryophyta</taxon>
        <taxon>Tracheophyta</taxon>
        <taxon>Spermatophyta</taxon>
        <taxon>Magnoliopsida</taxon>
        <taxon>Liliopsida</taxon>
        <taxon>Poales</taxon>
        <taxon>Poaceae</taxon>
        <taxon>BOP clade</taxon>
        <taxon>Oryzoideae</taxon>
        <taxon>Oryzeae</taxon>
        <taxon>Oryzinae</taxon>
        <taxon>Oryza</taxon>
    </lineage>
</organism>
<evidence type="ECO:0000313" key="1">
    <source>
        <dbReference type="EnsemblPlants" id="OGLUM07G25110.1"/>
    </source>
</evidence>
<name>A0A0E0ANS7_9ORYZ</name>
<reference evidence="1" key="2">
    <citation type="submission" date="2018-05" db="EMBL/GenBank/DDBJ databases">
        <title>OgluRS3 (Oryza glumaepatula Reference Sequence Version 3).</title>
        <authorList>
            <person name="Zhang J."/>
            <person name="Kudrna D."/>
            <person name="Lee S."/>
            <person name="Talag J."/>
            <person name="Welchert J."/>
            <person name="Wing R.A."/>
        </authorList>
    </citation>
    <scope>NUCLEOTIDE SEQUENCE [LARGE SCALE GENOMIC DNA]</scope>
</reference>
<accession>A0A0E0ANS7</accession>
<protein>
    <submittedName>
        <fullName evidence="1">Uncharacterized protein</fullName>
    </submittedName>
</protein>
<dbReference type="HOGENOM" id="CLU_178061_0_0_1"/>
<dbReference type="Gramene" id="OGLUM07G25110.1">
    <property type="protein sequence ID" value="OGLUM07G25110.1"/>
    <property type="gene ID" value="OGLUM07G25110"/>
</dbReference>
<dbReference type="AlphaFoldDB" id="A0A0E0ANS7"/>
<keyword evidence="2" id="KW-1185">Reference proteome</keyword>
<evidence type="ECO:0000313" key="2">
    <source>
        <dbReference type="Proteomes" id="UP000026961"/>
    </source>
</evidence>
<sequence length="104" mass="12018">MEHEEDRGWWNPSTSRLNFVIKFFEEKWMTCGCEQPRFEADSEKKNWIAQVAQHAFALSLDNANELLPVALLSEAMDDLAWAFQGPSSPISICNSYYSIWLKSI</sequence>
<proteinExistence type="predicted"/>
<dbReference type="Proteomes" id="UP000026961">
    <property type="component" value="Chromosome 7"/>
</dbReference>